<feature type="domain" description="Fatty acid hydroxylase" evidence="7">
    <location>
        <begin position="250"/>
        <end position="390"/>
    </location>
</feature>
<feature type="domain" description="Fatty acid hydroxylase" evidence="7">
    <location>
        <begin position="1507"/>
        <end position="1647"/>
    </location>
</feature>
<feature type="domain" description="Fatty acid hydroxylase" evidence="7">
    <location>
        <begin position="558"/>
        <end position="698"/>
    </location>
</feature>
<dbReference type="GO" id="GO:0016491">
    <property type="term" value="F:oxidoreductase activity"/>
    <property type="evidence" value="ECO:0007669"/>
    <property type="project" value="InterPro"/>
</dbReference>
<reference evidence="8 9" key="1">
    <citation type="submission" date="2017-10" db="EMBL/GenBank/DDBJ databases">
        <title>A novel species of cold-tolerant Malassezia isolated from bats.</title>
        <authorList>
            <person name="Lorch J.M."/>
            <person name="Palmer J.M."/>
            <person name="Vanderwolf K.J."/>
            <person name="Schmidt K.Z."/>
            <person name="Verant M.L."/>
            <person name="Weller T.J."/>
            <person name="Blehert D.S."/>
        </authorList>
    </citation>
    <scope>NUCLEOTIDE SEQUENCE [LARGE SCALE GENOMIC DNA]</scope>
    <source>
        <strain evidence="8 9">NWHC:44797-103</strain>
    </source>
</reference>
<proteinExistence type="predicted"/>
<feature type="domain" description="Fatty acid hydroxylase" evidence="7">
    <location>
        <begin position="1231"/>
        <end position="1372"/>
    </location>
</feature>
<feature type="transmembrane region" description="Helical" evidence="5">
    <location>
        <begin position="443"/>
        <end position="460"/>
    </location>
</feature>
<evidence type="ECO:0000256" key="2">
    <source>
        <dbReference type="ARBA" id="ARBA00022692"/>
    </source>
</evidence>
<evidence type="ECO:0000256" key="1">
    <source>
        <dbReference type="ARBA" id="ARBA00004370"/>
    </source>
</evidence>
<sequence length="1665" mass="192613">MQFAKIFAFSSAIAIAVALAAPSGTDSTPIAESQLARRKDSDPCNGGLLGALDGLLEQILPELKPLLDGVDATEDQIGKAIPLVGTLLDLLKGHERKLPFLHWGFKLFNILPPNQQEAFKADPESKMPAFSEFNQLIFPAPIAFVPFLVRYVYYQYYQEVPSVMVTWLMIFFGILTLGMMSIHEYNGYVRKYGYLDANSGRDTVPFELMPKVAFEIFTASMMRPTMAIIACYDPKQPPSLSFWLPLQLFMLTLAEDFTYYWLHRLCHEAESCWHIHRLHHTTKHPTTMLLGYADHFQEFVDLVGSPMISWTMCPLGFDETVVWLFFLTYVQLGGHCGARVHMGSVMTGPYLRLFGLDLVVEDHDLHHRHGWKDAYNYGKQTRFWDSLYGTAGDRVEGFDQNLDWNVGLRPIFTLFNILPPNQEEAFKADPKSRMPAFSEWNQLAFPLPLAFVPFLARYYYYHNVSHEMPSSMVTWLFLFAYIVFVGLLSIQQYNGFVRKYGYLDANSGRDTVPYELMPKVAFEIFAASSLRTLVIVLGCYDPKEPPSLSFWLPLQLFMLTLTEDFTYYWLHRLCHEAESCWHIHRLHHTTKHPTTMLLGYADDFQEFIDLVGSPMISWTMCPLGFDATVVWLFMLNYVQLGGHCGARLHLGSILTGPYLRPFGLELVVEDHDLHHRHGWKDAYNYGKQTRFWDSLYGTAGDRVEGFDQNLDWSMSLRPSYSLVSRSAGFGKARVGPRPNADGWKHEKGLPFLHKTFTAFGILPPNNMEAYKAKPGEKVQVYREWNQLIFPLPLAFVPFLARYYYYHYVSHEMPSTLITSLLLFAHTFLVGLLSIQHFNKLVRQHGYLDAGAGRDTVPFELMPKVAFEIFAAAILRPTMIVLACYDPKEEPRLTWWLPVQIFVLTLTEDFTYYWLHRLCHEADSCWHFHRLHHTTKHPTTMLLGYADDFQEFIDFIGSPTISWLMCPFGFDVTMTWMFMLNYVQLAGHTGLRMHAGSILSGPYLSPFGMDLVVEDHDLHHRHGWKDSYNYGKQTRFWDTLYGTAGDPQSTARLRPAFTMSTKGRTGPRPFADAWKHEKKLPLVHRVFIMLNILPPSSEEVHKPEPNEKVLVYRELNQLIFPFPLALLPFILRYFYYHYVSHEMPGAFVTWFFLFLHTLTVGMLSVRHFNLHLRIHGYLDSEAGRDTVPFELMPKVAFEVIGAVMLRPALIVLATYDPKEEPRLTWWLPVQMFLLTLTEDFTYYWLHRLCHEADSCWHFHRLHHTTKHPTTMLLGYADDFQEFIDFIGSPMISWLMCPFGFDVTVTWMIMLNYVQLAGHTGLRLHAGSVMSGPYLSPFGLDLVVEDHDLHHRHGWKDSYNYGKQTRFWDSLYGTTGDRIEGRPDNLDWSKFISVFSPLPLAFVPFGLLYWYYNYVSAEMPSPLTVWMGLILHTLVFGGITMWYFNALVRKHGYLDAGVGRDTVSYDLVPKVGFEIFGAAILRPAVVVLGCYDPSQPPRLSWWLPVQLFMLTLTEDFTYYWFHRFCHEVDSAWSIHRRHHTTKHPTTMLLGYADDLQEFVDLIGSPIISWFMCPFGFEVTATWIYILVFVQLAGHTGLRMHFGAIMTGPFLRPFGLELVVEDHDLHHRHGWKDSYNYGKQSRFWDTLYGTAGDRVEGFEENLDYNLTH</sequence>
<keyword evidence="9" id="KW-1185">Reference proteome</keyword>
<dbReference type="PANTHER" id="PTHR11863">
    <property type="entry name" value="STEROL DESATURASE"/>
    <property type="match status" value="1"/>
</dbReference>
<feature type="transmembrane region" description="Helical" evidence="5">
    <location>
        <begin position="1422"/>
        <end position="1442"/>
    </location>
</feature>
<evidence type="ECO:0000256" key="6">
    <source>
        <dbReference type="SAM" id="SignalP"/>
    </source>
</evidence>
<feature type="transmembrane region" description="Helical" evidence="5">
    <location>
        <begin position="165"/>
        <end position="182"/>
    </location>
</feature>
<dbReference type="InterPro" id="IPR006694">
    <property type="entry name" value="Fatty_acid_hydroxylase"/>
</dbReference>
<dbReference type="GO" id="GO:0008610">
    <property type="term" value="P:lipid biosynthetic process"/>
    <property type="evidence" value="ECO:0007669"/>
    <property type="project" value="InterPro"/>
</dbReference>
<evidence type="ECO:0000313" key="9">
    <source>
        <dbReference type="Proteomes" id="UP000232875"/>
    </source>
</evidence>
<feature type="transmembrane region" description="Helical" evidence="5">
    <location>
        <begin position="1117"/>
        <end position="1134"/>
    </location>
</feature>
<dbReference type="Pfam" id="PF04116">
    <property type="entry name" value="FA_hydroxylase"/>
    <property type="match status" value="5"/>
</dbReference>
<feature type="transmembrane region" description="Helical" evidence="5">
    <location>
        <begin position="1564"/>
        <end position="1587"/>
    </location>
</feature>
<organism evidence="8 9">
    <name type="scientific">Malassezia vespertilionis</name>
    <dbReference type="NCBI Taxonomy" id="2020962"/>
    <lineage>
        <taxon>Eukaryota</taxon>
        <taxon>Fungi</taxon>
        <taxon>Dikarya</taxon>
        <taxon>Basidiomycota</taxon>
        <taxon>Ustilaginomycotina</taxon>
        <taxon>Malasseziomycetes</taxon>
        <taxon>Malasseziales</taxon>
        <taxon>Malasseziaceae</taxon>
        <taxon>Malassezia</taxon>
    </lineage>
</organism>
<evidence type="ECO:0000256" key="3">
    <source>
        <dbReference type="ARBA" id="ARBA00022989"/>
    </source>
</evidence>
<evidence type="ECO:0000256" key="4">
    <source>
        <dbReference type="ARBA" id="ARBA00023136"/>
    </source>
</evidence>
<dbReference type="GO" id="GO:0016020">
    <property type="term" value="C:membrane"/>
    <property type="evidence" value="ECO:0007669"/>
    <property type="project" value="UniProtKB-SubCell"/>
</dbReference>
<dbReference type="InterPro" id="IPR050307">
    <property type="entry name" value="Sterol_Desaturase_Related"/>
</dbReference>
<feature type="transmembrane region" description="Helical" evidence="5">
    <location>
        <begin position="472"/>
        <end position="490"/>
    </location>
</feature>
<comment type="subcellular location">
    <subcellularLocation>
        <location evidence="1">Membrane</location>
    </subcellularLocation>
</comment>
<evidence type="ECO:0000313" key="8">
    <source>
        <dbReference type="EMBL" id="PKI85833.1"/>
    </source>
</evidence>
<feature type="transmembrane region" description="Helical" evidence="5">
    <location>
        <begin position="136"/>
        <end position="153"/>
    </location>
</feature>
<dbReference type="OrthoDB" id="6354873at2759"/>
<feature type="transmembrane region" description="Helical" evidence="5">
    <location>
        <begin position="787"/>
        <end position="804"/>
    </location>
</feature>
<gene>
    <name evidence="8" type="ORF">MVES_000741</name>
</gene>
<accession>A0A2N1JH13</accession>
<evidence type="ECO:0000259" key="7">
    <source>
        <dbReference type="Pfam" id="PF04116"/>
    </source>
</evidence>
<feature type="chain" id="PRO_5014974908" description="Fatty acid hydroxylase domain-containing protein" evidence="6">
    <location>
        <begin position="28"/>
        <end position="1665"/>
    </location>
</feature>
<feature type="transmembrane region" description="Helical" evidence="5">
    <location>
        <begin position="1146"/>
        <end position="1164"/>
    </location>
</feature>
<feature type="signal peptide" evidence="6">
    <location>
        <begin position="1"/>
        <end position="27"/>
    </location>
</feature>
<keyword evidence="6" id="KW-0732">Signal</keyword>
<feature type="transmembrane region" description="Helical" evidence="5">
    <location>
        <begin position="1389"/>
        <end position="1410"/>
    </location>
</feature>
<keyword evidence="3 5" id="KW-1133">Transmembrane helix</keyword>
<dbReference type="EMBL" id="KZ454987">
    <property type="protein sequence ID" value="PKI85833.1"/>
    <property type="molecule type" value="Genomic_DNA"/>
</dbReference>
<keyword evidence="4 5" id="KW-0472">Membrane</keyword>
<evidence type="ECO:0000256" key="5">
    <source>
        <dbReference type="SAM" id="Phobius"/>
    </source>
</evidence>
<dbReference type="GO" id="GO:0005506">
    <property type="term" value="F:iron ion binding"/>
    <property type="evidence" value="ECO:0007669"/>
    <property type="project" value="InterPro"/>
</dbReference>
<dbReference type="Proteomes" id="UP000232875">
    <property type="component" value="Unassembled WGS sequence"/>
</dbReference>
<feature type="domain" description="Fatty acid hydroxylase" evidence="7">
    <location>
        <begin position="901"/>
        <end position="1042"/>
    </location>
</feature>
<name>A0A2N1JH13_9BASI</name>
<protein>
    <recommendedName>
        <fullName evidence="7">Fatty acid hydroxylase domain-containing protein</fullName>
    </recommendedName>
</protein>
<dbReference type="STRING" id="2020962.A0A2N1JH13"/>
<keyword evidence="2 5" id="KW-0812">Transmembrane</keyword>
<feature type="transmembrane region" description="Helical" evidence="5">
    <location>
        <begin position="816"/>
        <end position="834"/>
    </location>
</feature>